<dbReference type="AlphaFoldDB" id="A0A431VZ78"/>
<gene>
    <name evidence="1" type="ORF">EKG39_18680</name>
</gene>
<dbReference type="Proteomes" id="UP000282060">
    <property type="component" value="Unassembled WGS sequence"/>
</dbReference>
<dbReference type="Gene3D" id="3.40.50.10600">
    <property type="entry name" value="SpoIIaa-like domains"/>
    <property type="match status" value="1"/>
</dbReference>
<dbReference type="InterPro" id="IPR038396">
    <property type="entry name" value="SpoIIAA-like_sf"/>
</dbReference>
<evidence type="ECO:0000313" key="1">
    <source>
        <dbReference type="EMBL" id="RTR28560.1"/>
    </source>
</evidence>
<dbReference type="InterPro" id="IPR021866">
    <property type="entry name" value="SpoIIAA-like"/>
</dbReference>
<comment type="caution">
    <text evidence="1">The sequence shown here is derived from an EMBL/GenBank/DDBJ whole genome shotgun (WGS) entry which is preliminary data.</text>
</comment>
<dbReference type="RefSeq" id="WP_126507497.1">
    <property type="nucleotide sequence ID" value="NZ_RXNV01000012.1"/>
</dbReference>
<protein>
    <submittedName>
        <fullName evidence="1">STAS/SEC14 domain-containing protein</fullName>
    </submittedName>
</protein>
<evidence type="ECO:0000313" key="2">
    <source>
        <dbReference type="Proteomes" id="UP000282060"/>
    </source>
</evidence>
<reference evidence="1 2" key="1">
    <citation type="submission" date="2018-12" db="EMBL/GenBank/DDBJ databases">
        <authorList>
            <person name="Yu L."/>
        </authorList>
    </citation>
    <scope>NUCLEOTIDE SEQUENCE [LARGE SCALE GENOMIC DNA]</scope>
    <source>
        <strain evidence="1 2">HAW-EB5</strain>
    </source>
</reference>
<accession>A0A431VZ78</accession>
<sequence length="125" mass="14270">MSNERHGISIGIERNGDDFYLSFIATGSLTHEDYEQMVPLLESALIGIREPDIHALADLRALKGMSIHAAWDDLKLGFSHGKEFKKMAILGKGSLQEWMSKMADWFTPGEIRFFEDREEALNWLK</sequence>
<dbReference type="Pfam" id="PF11964">
    <property type="entry name" value="SpoIIAA-like"/>
    <property type="match status" value="1"/>
</dbReference>
<dbReference type="EMBL" id="RXNV01000012">
    <property type="protein sequence ID" value="RTR28560.1"/>
    <property type="molecule type" value="Genomic_DNA"/>
</dbReference>
<dbReference type="OrthoDB" id="555504at2"/>
<keyword evidence="2" id="KW-1185">Reference proteome</keyword>
<dbReference type="InterPro" id="IPR036513">
    <property type="entry name" value="STAS_dom_sf"/>
</dbReference>
<dbReference type="SUPFAM" id="SSF52091">
    <property type="entry name" value="SpoIIaa-like"/>
    <property type="match status" value="1"/>
</dbReference>
<proteinExistence type="predicted"/>
<organism evidence="1 2">
    <name type="scientific">Shewanella atlantica</name>
    <dbReference type="NCBI Taxonomy" id="271099"/>
    <lineage>
        <taxon>Bacteria</taxon>
        <taxon>Pseudomonadati</taxon>
        <taxon>Pseudomonadota</taxon>
        <taxon>Gammaproteobacteria</taxon>
        <taxon>Alteromonadales</taxon>
        <taxon>Shewanellaceae</taxon>
        <taxon>Shewanella</taxon>
    </lineage>
</organism>
<name>A0A431VZ78_9GAMM</name>